<feature type="domain" description="AB hydrolase-1" evidence="1">
    <location>
        <begin position="21"/>
        <end position="121"/>
    </location>
</feature>
<name>A0A4R6RJA5_9HYPH</name>
<dbReference type="AlphaFoldDB" id="A0A4R6RJA5"/>
<reference evidence="2 3" key="1">
    <citation type="submission" date="2019-03" db="EMBL/GenBank/DDBJ databases">
        <title>Genomic Encyclopedia of Type Strains, Phase IV (KMG-IV): sequencing the most valuable type-strain genomes for metagenomic binning, comparative biology and taxonomic classification.</title>
        <authorList>
            <person name="Goeker M."/>
        </authorList>
    </citation>
    <scope>NUCLEOTIDE SEQUENCE [LARGE SCALE GENOMIC DNA]</scope>
    <source>
        <strain evidence="2 3">DSM 102969</strain>
    </source>
</reference>
<keyword evidence="3" id="KW-1185">Reference proteome</keyword>
<proteinExistence type="predicted"/>
<dbReference type="InterPro" id="IPR050471">
    <property type="entry name" value="AB_hydrolase"/>
</dbReference>
<dbReference type="EMBL" id="SNXY01000006">
    <property type="protein sequence ID" value="TDP86482.1"/>
    <property type="molecule type" value="Genomic_DNA"/>
</dbReference>
<dbReference type="OrthoDB" id="9804723at2"/>
<comment type="caution">
    <text evidence="2">The sequence shown here is derived from an EMBL/GenBank/DDBJ whole genome shotgun (WGS) entry which is preliminary data.</text>
</comment>
<protein>
    <submittedName>
        <fullName evidence="2">Pimeloyl-ACP methyl ester carboxylesterase</fullName>
    </submittedName>
</protein>
<dbReference type="InterPro" id="IPR000073">
    <property type="entry name" value="AB_hydrolase_1"/>
</dbReference>
<dbReference type="Gene3D" id="3.40.50.1820">
    <property type="entry name" value="alpha/beta hydrolase"/>
    <property type="match status" value="1"/>
</dbReference>
<dbReference type="RefSeq" id="WP_126537139.1">
    <property type="nucleotide sequence ID" value="NZ_BSPM01000008.1"/>
</dbReference>
<dbReference type="PRINTS" id="PR00111">
    <property type="entry name" value="ABHYDROLASE"/>
</dbReference>
<evidence type="ECO:0000313" key="3">
    <source>
        <dbReference type="Proteomes" id="UP000294547"/>
    </source>
</evidence>
<dbReference type="PANTHER" id="PTHR43433">
    <property type="entry name" value="HYDROLASE, ALPHA/BETA FOLD FAMILY PROTEIN"/>
    <property type="match status" value="1"/>
</dbReference>
<sequence>MPSFSSDGLDLSYLDEGSGDPVLLIHGFASNKQVNWVYPGWVDTLTKAGRRVVALDNRGHGDSAKVYDPEAYRLPALAADAVRLLDHLEIERADVMGYSMGARISAFVALTAPSRVRSLILGGMGLGLVEGVTLGEPVAQALEAASLAEVSDPTGRAFRQFADQTKSDRLALAACIRSVRQPIEREDIGRIAVPTLIAVGTRDLIAGSPHDLAALMQHAEILEIPGRDHMVAVGDRVFKQGVTEFLARRA</sequence>
<dbReference type="SUPFAM" id="SSF53474">
    <property type="entry name" value="alpha/beta-Hydrolases"/>
    <property type="match status" value="1"/>
</dbReference>
<evidence type="ECO:0000313" key="2">
    <source>
        <dbReference type="EMBL" id="TDP86482.1"/>
    </source>
</evidence>
<organism evidence="2 3">
    <name type="scientific">Oharaeibacter diazotrophicus</name>
    <dbReference type="NCBI Taxonomy" id="1920512"/>
    <lineage>
        <taxon>Bacteria</taxon>
        <taxon>Pseudomonadati</taxon>
        <taxon>Pseudomonadota</taxon>
        <taxon>Alphaproteobacteria</taxon>
        <taxon>Hyphomicrobiales</taxon>
        <taxon>Pleomorphomonadaceae</taxon>
        <taxon>Oharaeibacter</taxon>
    </lineage>
</organism>
<dbReference type="Proteomes" id="UP000294547">
    <property type="component" value="Unassembled WGS sequence"/>
</dbReference>
<dbReference type="InterPro" id="IPR029058">
    <property type="entry name" value="AB_hydrolase_fold"/>
</dbReference>
<dbReference type="PANTHER" id="PTHR43433:SF5">
    <property type="entry name" value="AB HYDROLASE-1 DOMAIN-CONTAINING PROTEIN"/>
    <property type="match status" value="1"/>
</dbReference>
<accession>A0A4R6RJA5</accession>
<evidence type="ECO:0000259" key="1">
    <source>
        <dbReference type="Pfam" id="PF00561"/>
    </source>
</evidence>
<dbReference type="GO" id="GO:0046503">
    <property type="term" value="P:glycerolipid catabolic process"/>
    <property type="evidence" value="ECO:0007669"/>
    <property type="project" value="TreeGrafter"/>
</dbReference>
<dbReference type="Pfam" id="PF00561">
    <property type="entry name" value="Abhydrolase_1"/>
    <property type="match status" value="1"/>
</dbReference>
<dbReference type="GO" id="GO:0004806">
    <property type="term" value="F:triacylglycerol lipase activity"/>
    <property type="evidence" value="ECO:0007669"/>
    <property type="project" value="TreeGrafter"/>
</dbReference>
<gene>
    <name evidence="2" type="ORF">EDD54_0357</name>
</gene>